<evidence type="ECO:0000313" key="4">
    <source>
        <dbReference type="EMBL" id="ALG08665.1"/>
    </source>
</evidence>
<gene>
    <name evidence="4" type="ORF">AOZ06_18635</name>
</gene>
<organism evidence="4 5">
    <name type="scientific">Kibdelosporangium phytohabitans</name>
    <dbReference type="NCBI Taxonomy" id="860235"/>
    <lineage>
        <taxon>Bacteria</taxon>
        <taxon>Bacillati</taxon>
        <taxon>Actinomycetota</taxon>
        <taxon>Actinomycetes</taxon>
        <taxon>Pseudonocardiales</taxon>
        <taxon>Pseudonocardiaceae</taxon>
        <taxon>Kibdelosporangium</taxon>
    </lineage>
</organism>
<dbReference type="PANTHER" id="PTHR48106">
    <property type="entry name" value="QUINONE OXIDOREDUCTASE PIG3-RELATED"/>
    <property type="match status" value="1"/>
</dbReference>
<accession>A0A0N9I347</accession>
<keyword evidence="2" id="KW-0560">Oxidoreductase</keyword>
<dbReference type="SUPFAM" id="SSF51735">
    <property type="entry name" value="NAD(P)-binding Rossmann-fold domains"/>
    <property type="match status" value="1"/>
</dbReference>
<reference evidence="4 5" key="1">
    <citation type="submission" date="2015-07" db="EMBL/GenBank/DDBJ databases">
        <title>Genome sequencing of Kibdelosporangium phytohabitans.</title>
        <authorList>
            <person name="Qin S."/>
            <person name="Xing K."/>
        </authorList>
    </citation>
    <scope>NUCLEOTIDE SEQUENCE [LARGE SCALE GENOMIC DNA]</scope>
    <source>
        <strain evidence="4 5">KLBMP1111</strain>
    </source>
</reference>
<evidence type="ECO:0000256" key="1">
    <source>
        <dbReference type="ARBA" id="ARBA00022857"/>
    </source>
</evidence>
<keyword evidence="5" id="KW-1185">Reference proteome</keyword>
<dbReference type="Gene3D" id="3.40.50.720">
    <property type="entry name" value="NAD(P)-binding Rossmann-like Domain"/>
    <property type="match status" value="1"/>
</dbReference>
<evidence type="ECO:0000259" key="3">
    <source>
        <dbReference type="SMART" id="SM00829"/>
    </source>
</evidence>
<dbReference type="CDD" id="cd08273">
    <property type="entry name" value="MDR8"/>
    <property type="match status" value="1"/>
</dbReference>
<name>A0A0N9I347_9PSEU</name>
<evidence type="ECO:0000256" key="2">
    <source>
        <dbReference type="ARBA" id="ARBA00023002"/>
    </source>
</evidence>
<dbReference type="InterPro" id="IPR020843">
    <property type="entry name" value="ER"/>
</dbReference>
<dbReference type="KEGG" id="kphy:AOZ06_18635"/>
<evidence type="ECO:0000313" key="5">
    <source>
        <dbReference type="Proteomes" id="UP000063699"/>
    </source>
</evidence>
<keyword evidence="1" id="KW-0521">NADP</keyword>
<dbReference type="GO" id="GO:0016651">
    <property type="term" value="F:oxidoreductase activity, acting on NAD(P)H"/>
    <property type="evidence" value="ECO:0007669"/>
    <property type="project" value="TreeGrafter"/>
</dbReference>
<dbReference type="InterPro" id="IPR013154">
    <property type="entry name" value="ADH-like_N"/>
</dbReference>
<dbReference type="InterPro" id="IPR011032">
    <property type="entry name" value="GroES-like_sf"/>
</dbReference>
<dbReference type="EMBL" id="CP012752">
    <property type="protein sequence ID" value="ALG08665.1"/>
    <property type="molecule type" value="Genomic_DNA"/>
</dbReference>
<feature type="domain" description="Enoyl reductase (ER)" evidence="3">
    <location>
        <begin position="12"/>
        <end position="335"/>
    </location>
</feature>
<sequence length="341" mass="35600">MHSRQLSVTAIGGPETLQERVEQIGEPGQGQALVRIDAAGVSFGDILIRLGVIPGSPKPPFTPGFDFAGVVEKAGPGVRGLEPGQPVAALVQTGGYSERLIAPAERLVPRPDGANAVESAAVALNYFIAYQMLHRVAEVKAGQRVLVHGASGGVGVAFLQLAQLAGIEVYGSASTANLDLVRKFGGHPIDYRKEDFVDVIRALPGGSVYAAFDAIGGSHFNKSSSVVERGGILVAYGQSAALVDGQARKAVGARGFLGGIVLPKLIPNGKRSLFYNAWSLEKTHPHAYREDLAAVLDLLAQGKITPIIAKTVPLAQAPDAQRELERGAVGGKIVLVNGESQ</sequence>
<dbReference type="Proteomes" id="UP000063699">
    <property type="component" value="Chromosome"/>
</dbReference>
<dbReference type="Gene3D" id="3.90.180.10">
    <property type="entry name" value="Medium-chain alcohol dehydrogenases, catalytic domain"/>
    <property type="match status" value="1"/>
</dbReference>
<dbReference type="SUPFAM" id="SSF50129">
    <property type="entry name" value="GroES-like"/>
    <property type="match status" value="1"/>
</dbReference>
<dbReference type="Pfam" id="PF13602">
    <property type="entry name" value="ADH_zinc_N_2"/>
    <property type="match status" value="1"/>
</dbReference>
<dbReference type="GO" id="GO:0070402">
    <property type="term" value="F:NADPH binding"/>
    <property type="evidence" value="ECO:0007669"/>
    <property type="project" value="TreeGrafter"/>
</dbReference>
<dbReference type="InterPro" id="IPR036291">
    <property type="entry name" value="NAD(P)-bd_dom_sf"/>
</dbReference>
<dbReference type="STRING" id="860235.AOZ06_18635"/>
<proteinExistence type="predicted"/>
<dbReference type="AlphaFoldDB" id="A0A0N9I347"/>
<protein>
    <recommendedName>
        <fullName evidence="3">Enoyl reductase (ER) domain-containing protein</fullName>
    </recommendedName>
</protein>
<dbReference type="RefSeq" id="WP_054290572.1">
    <property type="nucleotide sequence ID" value="NZ_CP012752.1"/>
</dbReference>
<dbReference type="OrthoDB" id="2665481at2"/>
<dbReference type="Pfam" id="PF08240">
    <property type="entry name" value="ADH_N"/>
    <property type="match status" value="1"/>
</dbReference>
<dbReference type="SMART" id="SM00829">
    <property type="entry name" value="PKS_ER"/>
    <property type="match status" value="1"/>
</dbReference>